<protein>
    <submittedName>
        <fullName evidence="1">Uncharacterized protein</fullName>
    </submittedName>
</protein>
<dbReference type="Proteomes" id="UP000054560">
    <property type="component" value="Unassembled WGS sequence"/>
</dbReference>
<evidence type="ECO:0000313" key="1">
    <source>
        <dbReference type="EMBL" id="KNC70078.1"/>
    </source>
</evidence>
<reference evidence="1 2" key="1">
    <citation type="submission" date="2011-02" db="EMBL/GenBank/DDBJ databases">
        <title>The Genome Sequence of Sphaeroforma arctica JP610.</title>
        <authorList>
            <consortium name="The Broad Institute Genome Sequencing Platform"/>
            <person name="Russ C."/>
            <person name="Cuomo C."/>
            <person name="Young S.K."/>
            <person name="Zeng Q."/>
            <person name="Gargeya S."/>
            <person name="Alvarado L."/>
            <person name="Berlin A."/>
            <person name="Chapman S.B."/>
            <person name="Chen Z."/>
            <person name="Freedman E."/>
            <person name="Gellesch M."/>
            <person name="Goldberg J."/>
            <person name="Griggs A."/>
            <person name="Gujja S."/>
            <person name="Heilman E."/>
            <person name="Heiman D."/>
            <person name="Howarth C."/>
            <person name="Mehta T."/>
            <person name="Neiman D."/>
            <person name="Pearson M."/>
            <person name="Roberts A."/>
            <person name="Saif S."/>
            <person name="Shea T."/>
            <person name="Shenoy N."/>
            <person name="Sisk P."/>
            <person name="Stolte C."/>
            <person name="Sykes S."/>
            <person name="White J."/>
            <person name="Yandava C."/>
            <person name="Burger G."/>
            <person name="Gray M.W."/>
            <person name="Holland P.W.H."/>
            <person name="King N."/>
            <person name="Lang F.B.F."/>
            <person name="Roger A.J."/>
            <person name="Ruiz-Trillo I."/>
            <person name="Haas B."/>
            <person name="Nusbaum C."/>
            <person name="Birren B."/>
        </authorList>
    </citation>
    <scope>NUCLEOTIDE SEQUENCE [LARGE SCALE GENOMIC DNA]</scope>
    <source>
        <strain evidence="1 2">JP610</strain>
    </source>
</reference>
<feature type="non-terminal residue" evidence="1">
    <location>
        <position position="113"/>
    </location>
</feature>
<organism evidence="1 2">
    <name type="scientific">Sphaeroforma arctica JP610</name>
    <dbReference type="NCBI Taxonomy" id="667725"/>
    <lineage>
        <taxon>Eukaryota</taxon>
        <taxon>Ichthyosporea</taxon>
        <taxon>Ichthyophonida</taxon>
        <taxon>Sphaeroforma</taxon>
    </lineage>
</organism>
<dbReference type="AlphaFoldDB" id="A0A0L0F1R3"/>
<dbReference type="EMBL" id="KQ252222">
    <property type="protein sequence ID" value="KNC70078.1"/>
    <property type="molecule type" value="Genomic_DNA"/>
</dbReference>
<dbReference type="GeneID" id="25917903"/>
<dbReference type="RefSeq" id="XP_014143980.1">
    <property type="nucleotide sequence ID" value="XM_014288505.1"/>
</dbReference>
<feature type="non-terminal residue" evidence="1">
    <location>
        <position position="1"/>
    </location>
</feature>
<evidence type="ECO:0000313" key="2">
    <source>
        <dbReference type="Proteomes" id="UP000054560"/>
    </source>
</evidence>
<name>A0A0L0F1R3_9EUKA</name>
<keyword evidence="2" id="KW-1185">Reference proteome</keyword>
<accession>A0A0L0F1R3</accession>
<gene>
    <name evidence="1" type="ORF">SARC_17399</name>
</gene>
<proteinExistence type="predicted"/>
<sequence length="113" mass="12905">SSTCVPASLETNKLREIVNHCQDFAGFHEELADDMKTTLARNGTQDVAYLFLERMDHFRGKHLNYVRLVFCAMFIEMWKQSLQKTSDDGRDGLRSLWDTPGSGELVLYNAMLG</sequence>